<feature type="signal peptide" evidence="3">
    <location>
        <begin position="1"/>
        <end position="20"/>
    </location>
</feature>
<evidence type="ECO:0000256" key="1">
    <source>
        <dbReference type="SAM" id="MobiDB-lite"/>
    </source>
</evidence>
<feature type="chain" id="PRO_5041301263" evidence="3">
    <location>
        <begin position="21"/>
        <end position="323"/>
    </location>
</feature>
<organism evidence="4 5">
    <name type="scientific">Apiosordaria backusii</name>
    <dbReference type="NCBI Taxonomy" id="314023"/>
    <lineage>
        <taxon>Eukaryota</taxon>
        <taxon>Fungi</taxon>
        <taxon>Dikarya</taxon>
        <taxon>Ascomycota</taxon>
        <taxon>Pezizomycotina</taxon>
        <taxon>Sordariomycetes</taxon>
        <taxon>Sordariomycetidae</taxon>
        <taxon>Sordariales</taxon>
        <taxon>Lasiosphaeriaceae</taxon>
        <taxon>Apiosordaria</taxon>
    </lineage>
</organism>
<feature type="transmembrane region" description="Helical" evidence="2">
    <location>
        <begin position="301"/>
        <end position="320"/>
    </location>
</feature>
<keyword evidence="2" id="KW-0472">Membrane</keyword>
<dbReference type="EMBL" id="JAUKTV010000017">
    <property type="protein sequence ID" value="KAK0710436.1"/>
    <property type="molecule type" value="Genomic_DNA"/>
</dbReference>
<proteinExistence type="predicted"/>
<reference evidence="4" key="1">
    <citation type="submission" date="2023-06" db="EMBL/GenBank/DDBJ databases">
        <title>Genome-scale phylogeny and comparative genomics of the fungal order Sordariales.</title>
        <authorList>
            <consortium name="Lawrence Berkeley National Laboratory"/>
            <person name="Hensen N."/>
            <person name="Bonometti L."/>
            <person name="Westerberg I."/>
            <person name="Brannstrom I.O."/>
            <person name="Guillou S."/>
            <person name="Cros-Aarteil S."/>
            <person name="Calhoun S."/>
            <person name="Haridas S."/>
            <person name="Kuo A."/>
            <person name="Mondo S."/>
            <person name="Pangilinan J."/>
            <person name="Riley R."/>
            <person name="Labutti K."/>
            <person name="Andreopoulos B."/>
            <person name="Lipzen A."/>
            <person name="Chen C."/>
            <person name="Yanf M."/>
            <person name="Daum C."/>
            <person name="Ng V."/>
            <person name="Clum A."/>
            <person name="Steindorff A."/>
            <person name="Ohm R."/>
            <person name="Martin F."/>
            <person name="Silar P."/>
            <person name="Natvig D."/>
            <person name="Lalanne C."/>
            <person name="Gautier V."/>
            <person name="Ament-Velasquez S.L."/>
            <person name="Kruys A."/>
            <person name="Hutchinson M.I."/>
            <person name="Powell A.J."/>
            <person name="Barry K."/>
            <person name="Miller A.N."/>
            <person name="Grigoriev I.V."/>
            <person name="Debuchy R."/>
            <person name="Gladieux P."/>
            <person name="Thoren M.H."/>
            <person name="Johannesson H."/>
        </authorList>
    </citation>
    <scope>NUCLEOTIDE SEQUENCE</scope>
    <source>
        <strain evidence="4">CBS 540.89</strain>
    </source>
</reference>
<keyword evidence="2" id="KW-0812">Transmembrane</keyword>
<evidence type="ECO:0000313" key="4">
    <source>
        <dbReference type="EMBL" id="KAK0710436.1"/>
    </source>
</evidence>
<evidence type="ECO:0000256" key="3">
    <source>
        <dbReference type="SAM" id="SignalP"/>
    </source>
</evidence>
<keyword evidence="2" id="KW-1133">Transmembrane helix</keyword>
<accession>A0AA40DR65</accession>
<dbReference type="AlphaFoldDB" id="A0AA40DR65"/>
<evidence type="ECO:0000256" key="2">
    <source>
        <dbReference type="SAM" id="Phobius"/>
    </source>
</evidence>
<protein>
    <submittedName>
        <fullName evidence="4">Uncharacterized protein</fullName>
    </submittedName>
</protein>
<name>A0AA40DR65_9PEZI</name>
<keyword evidence="5" id="KW-1185">Reference proteome</keyword>
<feature type="region of interest" description="Disordered" evidence="1">
    <location>
        <begin position="65"/>
        <end position="84"/>
    </location>
</feature>
<evidence type="ECO:0000313" key="5">
    <source>
        <dbReference type="Proteomes" id="UP001172159"/>
    </source>
</evidence>
<comment type="caution">
    <text evidence="4">The sequence shown here is derived from an EMBL/GenBank/DDBJ whole genome shotgun (WGS) entry which is preliminary data.</text>
</comment>
<gene>
    <name evidence="4" type="ORF">B0T21DRAFT_427628</name>
</gene>
<keyword evidence="3" id="KW-0732">Signal</keyword>
<dbReference type="Proteomes" id="UP001172159">
    <property type="component" value="Unassembled WGS sequence"/>
</dbReference>
<sequence>MPPSTFFWLAGAMTLAAVGAQGTLLPTTPIFPIPFSTPSSQYGGSISFPAPGYRGPGATQTFILPTPPPNRPSTSSRPKKPKNNLTKVVTAVNTPRKTPFVQPTGGWRSLEYPYTTGRRTQRYMFERAPADCASQTSYLTALAAQQPVFPPELQSLAEKHKVWFSACGPTFENAADPSFDPQAFTPAFQAWQDTLATNLRRLMNACHNSQETVDAIDRDPCLRGLLAQAPVIPLGPLPEGEQATFTTLFTIEIPDPTPVPADPVTVTEMSTAWLTATMVVEENRTVVIDEPRTKSEGIRGVALSMTALVAGMLAGLFVFASQL</sequence>